<protein>
    <submittedName>
        <fullName evidence="3">Uncharacterized protein</fullName>
    </submittedName>
</protein>
<sequence length="358" mass="41637">MGNKESKTLLMQSDLSSKNKLESEKSPSPKSSSQTIHTCVSSYTNDQSTNNSISKAVLHTSEETLHIRPRSAEKEVETINSIIQKQTKFIKKKSNYQKPNERKNVTLPWVRIKGRKSVTFVKNDSAGLYVIKEDTRPEEVKRRKSMFSRRDSVKVKPQRDMLWTQRYPNLDEISPSIVYPNDFTKRKQYCYIMSILSVQDDMKCLIRNNLKLMEKHDSQSNNQFESNIMHPSPNKFYSLSHLFTCYIQDCELCRENAVIPDPIIKINPSIHTQMLQKFVDCTYALFNINANIRRNNLHIIHDLISNPKKIKKIVKAHVQFNLNKNLVEGEAGTFIFYFSAIFVLICLFHRWLVGYSSC</sequence>
<keyword evidence="4" id="KW-1185">Reference proteome</keyword>
<feature type="compositionally biased region" description="Basic and acidic residues" evidence="1">
    <location>
        <begin position="17"/>
        <end position="27"/>
    </location>
</feature>
<name>A0A177AT65_9BILA</name>
<feature type="transmembrane region" description="Helical" evidence="2">
    <location>
        <begin position="334"/>
        <end position="353"/>
    </location>
</feature>
<accession>A0A177AT65</accession>
<dbReference type="AlphaFoldDB" id="A0A177AT65"/>
<gene>
    <name evidence="3" type="ORF">A3Q56_07720</name>
</gene>
<keyword evidence="2" id="KW-0812">Transmembrane</keyword>
<keyword evidence="2" id="KW-1133">Transmembrane helix</keyword>
<keyword evidence="2" id="KW-0472">Membrane</keyword>
<evidence type="ECO:0000313" key="3">
    <source>
        <dbReference type="EMBL" id="OAF64563.1"/>
    </source>
</evidence>
<reference evidence="3 4" key="1">
    <citation type="submission" date="2016-04" db="EMBL/GenBank/DDBJ databases">
        <title>The genome of Intoshia linei affirms orthonectids as highly simplified spiralians.</title>
        <authorList>
            <person name="Mikhailov K.V."/>
            <person name="Slusarev G.S."/>
            <person name="Nikitin M.A."/>
            <person name="Logacheva M.D."/>
            <person name="Penin A."/>
            <person name="Aleoshin V."/>
            <person name="Panchin Y.V."/>
        </authorList>
    </citation>
    <scope>NUCLEOTIDE SEQUENCE [LARGE SCALE GENOMIC DNA]</scope>
    <source>
        <strain evidence="3">Intl2013</strain>
        <tissue evidence="3">Whole animal</tissue>
    </source>
</reference>
<dbReference type="EMBL" id="LWCA01001751">
    <property type="protein sequence ID" value="OAF64563.1"/>
    <property type="molecule type" value="Genomic_DNA"/>
</dbReference>
<evidence type="ECO:0000256" key="1">
    <source>
        <dbReference type="SAM" id="MobiDB-lite"/>
    </source>
</evidence>
<feature type="region of interest" description="Disordered" evidence="1">
    <location>
        <begin position="1"/>
        <end position="36"/>
    </location>
</feature>
<comment type="caution">
    <text evidence="3">The sequence shown here is derived from an EMBL/GenBank/DDBJ whole genome shotgun (WGS) entry which is preliminary data.</text>
</comment>
<evidence type="ECO:0000256" key="2">
    <source>
        <dbReference type="SAM" id="Phobius"/>
    </source>
</evidence>
<dbReference type="Proteomes" id="UP000078046">
    <property type="component" value="Unassembled WGS sequence"/>
</dbReference>
<evidence type="ECO:0000313" key="4">
    <source>
        <dbReference type="Proteomes" id="UP000078046"/>
    </source>
</evidence>
<organism evidence="3 4">
    <name type="scientific">Intoshia linei</name>
    <dbReference type="NCBI Taxonomy" id="1819745"/>
    <lineage>
        <taxon>Eukaryota</taxon>
        <taxon>Metazoa</taxon>
        <taxon>Spiralia</taxon>
        <taxon>Lophotrochozoa</taxon>
        <taxon>Mesozoa</taxon>
        <taxon>Orthonectida</taxon>
        <taxon>Rhopaluridae</taxon>
        <taxon>Intoshia</taxon>
    </lineage>
</organism>
<proteinExistence type="predicted"/>